<protein>
    <recommendedName>
        <fullName evidence="3">BamA/TamA family outer membrane protein</fullName>
    </recommendedName>
</protein>
<dbReference type="EMBL" id="CP042435">
    <property type="protein sequence ID" value="QEC70117.1"/>
    <property type="molecule type" value="Genomic_DNA"/>
</dbReference>
<gene>
    <name evidence="1" type="ORF">FRZ67_03090</name>
</gene>
<organism evidence="1 2">
    <name type="scientific">Panacibacter ginsenosidivorans</name>
    <dbReference type="NCBI Taxonomy" id="1813871"/>
    <lineage>
        <taxon>Bacteria</taxon>
        <taxon>Pseudomonadati</taxon>
        <taxon>Bacteroidota</taxon>
        <taxon>Chitinophagia</taxon>
        <taxon>Chitinophagales</taxon>
        <taxon>Chitinophagaceae</taxon>
        <taxon>Panacibacter</taxon>
    </lineage>
</organism>
<evidence type="ECO:0000313" key="1">
    <source>
        <dbReference type="EMBL" id="QEC70117.1"/>
    </source>
</evidence>
<reference evidence="1 2" key="1">
    <citation type="journal article" date="2016" name="Int. J. Syst. Evol. Microbiol.">
        <title>Panacibacter ginsenosidivorans gen. nov., sp. nov., with ginsenoside converting activity isolated from soil of a ginseng field.</title>
        <authorList>
            <person name="Siddiqi M.Z."/>
            <person name="Muhammad Shafi S."/>
            <person name="Choi K.D."/>
            <person name="Im W.T."/>
        </authorList>
    </citation>
    <scope>NUCLEOTIDE SEQUENCE [LARGE SCALE GENOMIC DNA]</scope>
    <source>
        <strain evidence="1 2">Gsoil1550</strain>
    </source>
</reference>
<dbReference type="Proteomes" id="UP000321533">
    <property type="component" value="Chromosome"/>
</dbReference>
<evidence type="ECO:0000313" key="2">
    <source>
        <dbReference type="Proteomes" id="UP000321533"/>
    </source>
</evidence>
<dbReference type="KEGG" id="pgin:FRZ67_03090"/>
<keyword evidence="2" id="KW-1185">Reference proteome</keyword>
<dbReference type="OrthoDB" id="609711at2"/>
<accession>A0A5B8VEX0</accession>
<evidence type="ECO:0008006" key="3">
    <source>
        <dbReference type="Google" id="ProtNLM"/>
    </source>
</evidence>
<dbReference type="AlphaFoldDB" id="A0A5B8VEX0"/>
<name>A0A5B8VEX0_9BACT</name>
<proteinExistence type="predicted"/>
<sequence>MNAVTHTTPDSAKESTVLNAKSELQFLPYKGKIIRHIFIQTYGFERNFADTSKPIDYYGTRLLNRLHKDTREWVVRNNLFIKEATEVDPYYMADNERHLRSLDYIQDARIIVKPITGNKDSVDIYVITKDLFSLTGELNDLSTTKFKCKVADANVAGMGQRVQLTTLWEKDRTPGFGYELLYSKNNIANTFVNATAVYSTIKPDLTYGMEAEKAWLISFERPLFSQYSHMAGAVTVSHNQSENRYTKPDSVYYNYHYNSYDAWLGYNLGIKTFPKNKAYKNRFFLSTRYFNYRFQERPLQITTPFDFRYDNRKAILAQFTFFRQNFYKTNYIFGFGTTEDIPYGYNISFTTGWYKQNYMSRPYLGIDANKYIANDRGFFIQYFLRTGGFLNRGQIQDAAALAGGSLFSPLFIYRNIKIRQYIRLSYTKEFNRVGLDPLKINNSFGLRYFGSDSAIGDQRISFHSETFFFLNYKLFGFKFAPFAFADVTALTPEKENFAKTGFYYGLGGGVRIRNENLVFNTIEFRCAYFPRKINEEAFKITIAANIRFRYSSNYVKAPDIIQLNNDDINNIF</sequence>